<accession>A0A0D6JBW1</accession>
<evidence type="ECO:0000256" key="1">
    <source>
        <dbReference type="SAM" id="MobiDB-lite"/>
    </source>
</evidence>
<keyword evidence="3" id="KW-1185">Reference proteome</keyword>
<dbReference type="Proteomes" id="UP000033187">
    <property type="component" value="Chromosome 1"/>
</dbReference>
<reference evidence="3" key="1">
    <citation type="submission" date="2015-02" db="EMBL/GenBank/DDBJ databases">
        <authorList>
            <person name="Chooi Y.-H."/>
        </authorList>
    </citation>
    <scope>NUCLEOTIDE SEQUENCE [LARGE SCALE GENOMIC DNA]</scope>
    <source>
        <strain evidence="3">strain Y</strain>
    </source>
</reference>
<protein>
    <submittedName>
        <fullName evidence="2">Uncharacterized protein</fullName>
    </submittedName>
</protein>
<feature type="region of interest" description="Disordered" evidence="1">
    <location>
        <begin position="1"/>
        <end position="26"/>
    </location>
</feature>
<dbReference type="KEGG" id="fiy:BN1229_v1_0943"/>
<organism evidence="2 3">
    <name type="scientific">Candidatus Filomicrobium marinum</name>
    <dbReference type="NCBI Taxonomy" id="1608628"/>
    <lineage>
        <taxon>Bacteria</taxon>
        <taxon>Pseudomonadati</taxon>
        <taxon>Pseudomonadota</taxon>
        <taxon>Alphaproteobacteria</taxon>
        <taxon>Hyphomicrobiales</taxon>
        <taxon>Hyphomicrobiaceae</taxon>
        <taxon>Filomicrobium</taxon>
    </lineage>
</organism>
<dbReference type="EMBL" id="LN829119">
    <property type="protein sequence ID" value="CPR16739.1"/>
    <property type="molecule type" value="Genomic_DNA"/>
</dbReference>
<sequence length="68" mass="7643">MGTQHVGRPRGREKQDQCPGNEKRKCPDSYKRVHVAFAARESGHNFQTDGELAPMQLTHGNKVILKIS</sequence>
<name>A0A0D6JBW1_9HYPH</name>
<evidence type="ECO:0000313" key="3">
    <source>
        <dbReference type="Proteomes" id="UP000033187"/>
    </source>
</evidence>
<gene>
    <name evidence="2" type="ORF">YBN1229_v1_0943</name>
</gene>
<dbReference type="AlphaFoldDB" id="A0A0D6JBW1"/>
<evidence type="ECO:0000313" key="2">
    <source>
        <dbReference type="EMBL" id="CPR16739.1"/>
    </source>
</evidence>
<feature type="compositionally biased region" description="Basic and acidic residues" evidence="1">
    <location>
        <begin position="10"/>
        <end position="26"/>
    </location>
</feature>
<proteinExistence type="predicted"/>